<dbReference type="Proteomes" id="UP000721844">
    <property type="component" value="Unassembled WGS sequence"/>
</dbReference>
<dbReference type="EMBL" id="JAESVA010000013">
    <property type="protein sequence ID" value="MCB8883453.1"/>
    <property type="molecule type" value="Genomic_DNA"/>
</dbReference>
<protein>
    <submittedName>
        <fullName evidence="2">Type II toxin-antitoxin system CcdA family antitoxin</fullName>
    </submittedName>
</protein>
<reference evidence="2 3" key="1">
    <citation type="journal article" date="2021" name="Microorganisms">
        <title>Acidisoma silvae sp. nov. and Acidisomacellulosilytica sp. nov., Two Acidophilic Bacteria Isolated from Decaying Wood, Hydrolyzing Cellulose and Producing Poly-3-hydroxybutyrate.</title>
        <authorList>
            <person name="Mieszkin S."/>
            <person name="Pouder E."/>
            <person name="Uroz S."/>
            <person name="Simon-Colin C."/>
            <person name="Alain K."/>
        </authorList>
    </citation>
    <scope>NUCLEOTIDE SEQUENCE [LARGE SCALE GENOMIC DNA]</scope>
    <source>
        <strain evidence="2 3">HW T5.17</strain>
    </source>
</reference>
<evidence type="ECO:0000313" key="3">
    <source>
        <dbReference type="Proteomes" id="UP000721844"/>
    </source>
</evidence>
<keyword evidence="3" id="KW-1185">Reference proteome</keyword>
<dbReference type="AlphaFoldDB" id="A0A963Z6C8"/>
<evidence type="ECO:0000256" key="1">
    <source>
        <dbReference type="ARBA" id="ARBA00022649"/>
    </source>
</evidence>
<sequence length="81" mass="9191">MPRSASPSPTRRATNVTLPVDLLVEARALGLNVSQICERGLRDEIAKSRSAQWRELHREALLSSNDYVERNGLPLEEFQQF</sequence>
<proteinExistence type="predicted"/>
<comment type="caution">
    <text evidence="2">The sequence shown here is derived from an EMBL/GenBank/DDBJ whole genome shotgun (WGS) entry which is preliminary data.</text>
</comment>
<accession>A0A963Z6C8</accession>
<dbReference type="Pfam" id="PF07362">
    <property type="entry name" value="CcdA"/>
    <property type="match status" value="1"/>
</dbReference>
<evidence type="ECO:0000313" key="2">
    <source>
        <dbReference type="EMBL" id="MCB8883453.1"/>
    </source>
</evidence>
<organism evidence="2 3">
    <name type="scientific">Acidisoma cellulosilyticum</name>
    <dbReference type="NCBI Taxonomy" id="2802395"/>
    <lineage>
        <taxon>Bacteria</taxon>
        <taxon>Pseudomonadati</taxon>
        <taxon>Pseudomonadota</taxon>
        <taxon>Alphaproteobacteria</taxon>
        <taxon>Acetobacterales</taxon>
        <taxon>Acidocellaceae</taxon>
        <taxon>Acidisoma</taxon>
    </lineage>
</organism>
<gene>
    <name evidence="2" type="ORF">ACELLULO517_24610</name>
</gene>
<name>A0A963Z6C8_9PROT</name>
<keyword evidence="1" id="KW-1277">Toxin-antitoxin system</keyword>
<dbReference type="RefSeq" id="WP_227310107.1">
    <property type="nucleotide sequence ID" value="NZ_JAESVA010000013.1"/>
</dbReference>
<dbReference type="InterPro" id="IPR009956">
    <property type="entry name" value="Post-segregation_anti-tox_CcdA"/>
</dbReference>